<reference evidence="3 4" key="1">
    <citation type="submission" date="2020-08" db="EMBL/GenBank/DDBJ databases">
        <title>Genomic Encyclopedia of Type Strains, Phase IV (KMG-IV): sequencing the most valuable type-strain genomes for metagenomic binning, comparative biology and taxonomic classification.</title>
        <authorList>
            <person name="Goeker M."/>
        </authorList>
    </citation>
    <scope>NUCLEOTIDE SEQUENCE [LARGE SCALE GENOMIC DNA]</scope>
    <source>
        <strain evidence="3 4">DSM 23562</strain>
    </source>
</reference>
<feature type="transmembrane region" description="Helical" evidence="2">
    <location>
        <begin position="113"/>
        <end position="132"/>
    </location>
</feature>
<proteinExistence type="predicted"/>
<comment type="caution">
    <text evidence="3">The sequence shown here is derived from an EMBL/GenBank/DDBJ whole genome shotgun (WGS) entry which is preliminary data.</text>
</comment>
<evidence type="ECO:0000313" key="3">
    <source>
        <dbReference type="EMBL" id="MBB6053673.1"/>
    </source>
</evidence>
<keyword evidence="1" id="KW-0175">Coiled coil</keyword>
<keyword evidence="4" id="KW-1185">Reference proteome</keyword>
<evidence type="ECO:0000313" key="4">
    <source>
        <dbReference type="Proteomes" id="UP000520814"/>
    </source>
</evidence>
<keyword evidence="2" id="KW-0472">Membrane</keyword>
<evidence type="ECO:0000256" key="1">
    <source>
        <dbReference type="SAM" id="Coils"/>
    </source>
</evidence>
<protein>
    <submittedName>
        <fullName evidence="3">Phage shock protein A</fullName>
    </submittedName>
</protein>
<feature type="coiled-coil region" evidence="1">
    <location>
        <begin position="38"/>
        <end position="79"/>
    </location>
</feature>
<keyword evidence="2" id="KW-1133">Transmembrane helix</keyword>
<evidence type="ECO:0000256" key="2">
    <source>
        <dbReference type="SAM" id="Phobius"/>
    </source>
</evidence>
<organism evidence="3 4">
    <name type="scientific">Armatimonas rosea</name>
    <dbReference type="NCBI Taxonomy" id="685828"/>
    <lineage>
        <taxon>Bacteria</taxon>
        <taxon>Bacillati</taxon>
        <taxon>Armatimonadota</taxon>
        <taxon>Armatimonadia</taxon>
        <taxon>Armatimonadales</taxon>
        <taxon>Armatimonadaceae</taxon>
        <taxon>Armatimonas</taxon>
    </lineage>
</organism>
<dbReference type="EMBL" id="JACHGW010000008">
    <property type="protein sequence ID" value="MBB6053673.1"/>
    <property type="molecule type" value="Genomic_DNA"/>
</dbReference>
<sequence length="134" mass="15498">MKATIQKLDKKADEARKRQDHELADQLLKEKQGYVAALQNTDETLARAEEDCEKLKGAVKQEEERIRQQTAELLALRVQWKESEVERYLKEQLRAIGLEHPSAELNRKTVRELVGFFLLVTIGLLVLVVRFASR</sequence>
<accession>A0A7W9W9B2</accession>
<name>A0A7W9W9B2_ARMRO</name>
<dbReference type="AlphaFoldDB" id="A0A7W9W9B2"/>
<gene>
    <name evidence="3" type="ORF">HNQ39_005515</name>
</gene>
<keyword evidence="2" id="KW-0812">Transmembrane</keyword>
<dbReference type="Proteomes" id="UP000520814">
    <property type="component" value="Unassembled WGS sequence"/>
</dbReference>